<dbReference type="GO" id="GO:0004799">
    <property type="term" value="F:thymidylate synthase activity"/>
    <property type="evidence" value="ECO:0007669"/>
    <property type="project" value="UniProtKB-UniRule"/>
</dbReference>
<dbReference type="EMBL" id="JADHSG010000003">
    <property type="protein sequence ID" value="MBL6903199.1"/>
    <property type="molecule type" value="Genomic_DNA"/>
</dbReference>
<feature type="domain" description="Thymidylate synthase/dCMP hydroxymethylase" evidence="7">
    <location>
        <begin position="2"/>
        <end position="288"/>
    </location>
</feature>
<keyword evidence="3 5" id="KW-0808">Transferase</keyword>
<feature type="active site" evidence="6">
    <location>
        <position position="167"/>
    </location>
</feature>
<dbReference type="PANTHER" id="PTHR11548">
    <property type="entry name" value="THYMIDYLATE SYNTHASE 1"/>
    <property type="match status" value="1"/>
</dbReference>
<dbReference type="AlphaFoldDB" id="A0A937JFP7"/>
<protein>
    <recommendedName>
        <fullName evidence="1 5">Thymidylate synthase</fullName>
        <shortName evidence="5">TS</shortName>
        <shortName evidence="5">TSase</shortName>
        <ecNumber evidence="1 5">2.1.1.45</ecNumber>
    </recommendedName>
</protein>
<dbReference type="GO" id="GO:0032259">
    <property type="term" value="P:methylation"/>
    <property type="evidence" value="ECO:0007669"/>
    <property type="project" value="UniProtKB-KW"/>
</dbReference>
<dbReference type="SUPFAM" id="SSF55831">
    <property type="entry name" value="Thymidylate synthase/dCMP hydroxymethylase"/>
    <property type="match status" value="1"/>
</dbReference>
<comment type="subcellular location">
    <subcellularLocation>
        <location evidence="5">Cytoplasm</location>
    </subcellularLocation>
</comment>
<comment type="catalytic activity">
    <reaction evidence="5">
        <text>dUMP + (6R)-5,10-methylene-5,6,7,8-tetrahydrofolate = 7,8-dihydrofolate + dTMP</text>
        <dbReference type="Rhea" id="RHEA:12104"/>
        <dbReference type="ChEBI" id="CHEBI:15636"/>
        <dbReference type="ChEBI" id="CHEBI:57451"/>
        <dbReference type="ChEBI" id="CHEBI:63528"/>
        <dbReference type="ChEBI" id="CHEBI:246422"/>
        <dbReference type="EC" id="2.1.1.45"/>
    </reaction>
</comment>
<evidence type="ECO:0000313" key="8">
    <source>
        <dbReference type="EMBL" id="MBL6903199.1"/>
    </source>
</evidence>
<dbReference type="InterPro" id="IPR020940">
    <property type="entry name" value="Thymidylate_synthase_AS"/>
</dbReference>
<dbReference type="HAMAP" id="MF_00008">
    <property type="entry name" value="Thymidy_synth_bact"/>
    <property type="match status" value="1"/>
</dbReference>
<feature type="binding site" evidence="5">
    <location>
        <position position="287"/>
    </location>
    <ligand>
        <name>(6R)-5,10-methylene-5,6,7,8-tetrahydrofolate</name>
        <dbReference type="ChEBI" id="CHEBI:15636"/>
    </ligand>
</feature>
<comment type="caution">
    <text evidence="5">Lacks conserved residue(s) required for the propagation of feature annotation.</text>
</comment>
<gene>
    <name evidence="5" type="primary">thyA</name>
    <name evidence="8" type="ORF">ISR29_03250</name>
</gene>
<evidence type="ECO:0000259" key="7">
    <source>
        <dbReference type="Pfam" id="PF00303"/>
    </source>
</evidence>
<keyword evidence="2 5" id="KW-0489">Methyltransferase</keyword>
<comment type="similarity">
    <text evidence="5">Belongs to the thymidylate synthase family. Bacterial-type ThyA subfamily.</text>
</comment>
<evidence type="ECO:0000256" key="6">
    <source>
        <dbReference type="PROSITE-ProRule" id="PRU10016"/>
    </source>
</evidence>
<dbReference type="GO" id="GO:0006231">
    <property type="term" value="P:dTMP biosynthetic process"/>
    <property type="evidence" value="ECO:0007669"/>
    <property type="project" value="UniProtKB-UniRule"/>
</dbReference>
<dbReference type="PROSITE" id="PS00091">
    <property type="entry name" value="THYMIDYLATE_SYNTHASE"/>
    <property type="match status" value="1"/>
</dbReference>
<sequence>MKAYLDLLSHILESGEEREDRTNTGTLSSFGHQLEFDLKKGFPAVTTKSLAWKGVVSELLWFLEGSDDERRLAEIRFGKDRTSLADLEKYSTIWTDNADKQGKELGYTNNDIEKKLGPVYGVQWRNWGNIDQIKILLDGIQKNPYGRRHILSAWNVAELEKMALPPCHVMSQYYVTKDGSLSCHMYQRSADMFLGVPFNIASYALLVSIFAKICGLKPGKFVHSFGDAHIYKNSIDQVKEQLSRKPKDLPNLKLPEINSIDDISSLSVDDFILENYEHHPAIKAQMAV</sequence>
<comment type="caution">
    <text evidence="8">The sequence shown here is derived from an EMBL/GenBank/DDBJ whole genome shotgun (WGS) entry which is preliminary data.</text>
</comment>
<dbReference type="InterPro" id="IPR023451">
    <property type="entry name" value="Thymidate_synth/dCMP_Mease_dom"/>
</dbReference>
<feature type="binding site" evidence="5">
    <location>
        <begin position="147"/>
        <end position="148"/>
    </location>
    <ligand>
        <name>dUMP</name>
        <dbReference type="ChEBI" id="CHEBI:246422"/>
        <note>ligand shared between dimeric partners</note>
    </ligand>
</feature>
<dbReference type="GO" id="GO:0006235">
    <property type="term" value="P:dTTP biosynthetic process"/>
    <property type="evidence" value="ECO:0007669"/>
    <property type="project" value="UniProtKB-UniRule"/>
</dbReference>
<keyword evidence="5" id="KW-0963">Cytoplasm</keyword>
<evidence type="ECO:0000256" key="1">
    <source>
        <dbReference type="ARBA" id="ARBA00011947"/>
    </source>
</evidence>
<feature type="binding site" description="in other chain" evidence="5">
    <location>
        <begin position="188"/>
        <end position="191"/>
    </location>
    <ligand>
        <name>dUMP</name>
        <dbReference type="ChEBI" id="CHEBI:246422"/>
        <note>ligand shared between dimeric partners</note>
    </ligand>
</feature>
<dbReference type="InterPro" id="IPR036926">
    <property type="entry name" value="Thymidate_synth/dCMP_Mease_sf"/>
</dbReference>
<dbReference type="Gene3D" id="3.30.572.10">
    <property type="entry name" value="Thymidylate synthase/dCMP hydroxymethylase domain"/>
    <property type="match status" value="1"/>
</dbReference>
<dbReference type="Pfam" id="PF00303">
    <property type="entry name" value="Thymidylat_synt"/>
    <property type="match status" value="1"/>
</dbReference>
<feature type="binding site" description="in other chain" evidence="5">
    <location>
        <begin position="229"/>
        <end position="231"/>
    </location>
    <ligand>
        <name>dUMP</name>
        <dbReference type="ChEBI" id="CHEBI:246422"/>
        <note>ligand shared between dimeric partners</note>
    </ligand>
</feature>
<evidence type="ECO:0000313" key="9">
    <source>
        <dbReference type="Proteomes" id="UP000705230"/>
    </source>
</evidence>
<feature type="binding site" evidence="5">
    <location>
        <position position="191"/>
    </location>
    <ligand>
        <name>(6R)-5,10-methylene-5,6,7,8-tetrahydrofolate</name>
        <dbReference type="ChEBI" id="CHEBI:15636"/>
    </ligand>
</feature>
<name>A0A937JFP7_9GAMM</name>
<evidence type="ECO:0000256" key="2">
    <source>
        <dbReference type="ARBA" id="ARBA00022603"/>
    </source>
</evidence>
<evidence type="ECO:0000256" key="3">
    <source>
        <dbReference type="ARBA" id="ARBA00022679"/>
    </source>
</evidence>
<evidence type="ECO:0000256" key="5">
    <source>
        <dbReference type="HAMAP-Rule" id="MF_00008"/>
    </source>
</evidence>
<dbReference type="InterPro" id="IPR000398">
    <property type="entry name" value="Thymidylate_synthase"/>
</dbReference>
<dbReference type="NCBIfam" id="NF002497">
    <property type="entry name" value="PRK01827.1-3"/>
    <property type="match status" value="1"/>
</dbReference>
<feature type="binding site" description="in other chain" evidence="5">
    <location>
        <position position="21"/>
    </location>
    <ligand>
        <name>dUMP</name>
        <dbReference type="ChEBI" id="CHEBI:246422"/>
        <note>ligand shared between dimeric partners</note>
    </ligand>
</feature>
<comment type="function">
    <text evidence="5">Catalyzes the reductive methylation of 2'-deoxyuridine-5'-monophosphate (dUMP) to 2'-deoxythymidine-5'-monophosphate (dTMP) while utilizing 5,10-methylenetetrahydrofolate (mTHF) as the methyl donor and reductant in the reaction, yielding dihydrofolate (DHF) as a by-product. This enzymatic reaction provides an intracellular de novo source of dTMP, an essential precursor for DNA biosynthesis.</text>
</comment>
<dbReference type="CDD" id="cd00351">
    <property type="entry name" value="TS_Pyrimidine_HMase"/>
    <property type="match status" value="1"/>
</dbReference>
<dbReference type="InterPro" id="IPR045097">
    <property type="entry name" value="Thymidate_synth/dCMP_Mease"/>
</dbReference>
<organism evidence="8 9">
    <name type="scientific">SAR86 cluster bacterium</name>
    <dbReference type="NCBI Taxonomy" id="2030880"/>
    <lineage>
        <taxon>Bacteria</taxon>
        <taxon>Pseudomonadati</taxon>
        <taxon>Pseudomonadota</taxon>
        <taxon>Gammaproteobacteria</taxon>
        <taxon>SAR86 cluster</taxon>
    </lineage>
</organism>
<dbReference type="Proteomes" id="UP000705230">
    <property type="component" value="Unassembled WGS sequence"/>
</dbReference>
<keyword evidence="4 5" id="KW-0545">Nucleotide biosynthesis</keyword>
<accession>A0A937JFP7</accession>
<reference evidence="8" key="1">
    <citation type="submission" date="2020-10" db="EMBL/GenBank/DDBJ databases">
        <title>Microbiome of the Black Sea water column analyzed by genome centric metagenomics.</title>
        <authorList>
            <person name="Cabello-Yeves P.J."/>
            <person name="Callieri C."/>
            <person name="Picazo A."/>
            <person name="Mehrshad M."/>
            <person name="Haro-Moreno J.M."/>
            <person name="Roda-Garcia J."/>
            <person name="Dzembekova N."/>
            <person name="Slabakova V."/>
            <person name="Slabakova N."/>
            <person name="Moncheva S."/>
            <person name="Rodriguez-Valera F."/>
        </authorList>
    </citation>
    <scope>NUCLEOTIDE SEQUENCE</scope>
    <source>
        <strain evidence="8">BS30m-G43</strain>
    </source>
</reference>
<proteinExistence type="inferred from homology"/>
<dbReference type="PANTHER" id="PTHR11548:SF1">
    <property type="entry name" value="THYMIDYLATE SYNTHASE 1"/>
    <property type="match status" value="1"/>
</dbReference>
<feature type="binding site" description="in other chain" evidence="5">
    <location>
        <position position="199"/>
    </location>
    <ligand>
        <name>dUMP</name>
        <dbReference type="ChEBI" id="CHEBI:246422"/>
        <note>ligand shared between dimeric partners</note>
    </ligand>
</feature>
<feature type="active site" description="Nucleophile" evidence="5">
    <location>
        <position position="167"/>
    </location>
</feature>
<dbReference type="NCBIfam" id="TIGR03284">
    <property type="entry name" value="thym_sym"/>
    <property type="match status" value="1"/>
</dbReference>
<dbReference type="PRINTS" id="PR00108">
    <property type="entry name" value="THYMDSNTHASE"/>
</dbReference>
<evidence type="ECO:0000256" key="4">
    <source>
        <dbReference type="ARBA" id="ARBA00022727"/>
    </source>
</evidence>
<comment type="subunit">
    <text evidence="5">Homodimer.</text>
</comment>
<dbReference type="GO" id="GO:0005829">
    <property type="term" value="C:cytosol"/>
    <property type="evidence" value="ECO:0007669"/>
    <property type="project" value="TreeGrafter"/>
</dbReference>
<comment type="pathway">
    <text evidence="5">Pyrimidine metabolism; dTTP biosynthesis.</text>
</comment>
<dbReference type="EC" id="2.1.1.45" evidence="1 5"/>